<dbReference type="InterPro" id="IPR028103">
    <property type="entry name" value="Spatacsin"/>
</dbReference>
<proteinExistence type="predicted"/>
<evidence type="ECO:0000313" key="4">
    <source>
        <dbReference type="Proteomes" id="UP000243459"/>
    </source>
</evidence>
<dbReference type="Gramene" id="ONK80836">
    <property type="protein sequence ID" value="ONK80836"/>
    <property type="gene ID" value="A4U43_C01F22330"/>
</dbReference>
<dbReference type="GO" id="GO:0005737">
    <property type="term" value="C:cytoplasm"/>
    <property type="evidence" value="ECO:0007669"/>
    <property type="project" value="TreeGrafter"/>
</dbReference>
<dbReference type="Proteomes" id="UP000243459">
    <property type="component" value="Chromosome 1"/>
</dbReference>
<evidence type="ECO:0000313" key="3">
    <source>
        <dbReference type="EMBL" id="ONK80836.1"/>
    </source>
</evidence>
<evidence type="ECO:0000256" key="1">
    <source>
        <dbReference type="SAM" id="MobiDB-lite"/>
    </source>
</evidence>
<dbReference type="PANTHER" id="PTHR13650:SF0">
    <property type="entry name" value="SPATACSIN"/>
    <property type="match status" value="1"/>
</dbReference>
<gene>
    <name evidence="3" type="ORF">A4U43_C01F22330</name>
</gene>
<accession>A0A5P1FR98</accession>
<evidence type="ECO:0000259" key="2">
    <source>
        <dbReference type="Pfam" id="PF14649"/>
    </source>
</evidence>
<dbReference type="AlphaFoldDB" id="A0A5P1FR98"/>
<feature type="compositionally biased region" description="Low complexity" evidence="1">
    <location>
        <begin position="361"/>
        <end position="371"/>
    </location>
</feature>
<reference evidence="4" key="1">
    <citation type="journal article" date="2017" name="Nat. Commun.">
        <title>The asparagus genome sheds light on the origin and evolution of a young Y chromosome.</title>
        <authorList>
            <person name="Harkess A."/>
            <person name="Zhou J."/>
            <person name="Xu C."/>
            <person name="Bowers J.E."/>
            <person name="Van der Hulst R."/>
            <person name="Ayyampalayam S."/>
            <person name="Mercati F."/>
            <person name="Riccardi P."/>
            <person name="McKain M.R."/>
            <person name="Kakrana A."/>
            <person name="Tang H."/>
            <person name="Ray J."/>
            <person name="Groenendijk J."/>
            <person name="Arikit S."/>
            <person name="Mathioni S.M."/>
            <person name="Nakano M."/>
            <person name="Shan H."/>
            <person name="Telgmann-Rauber A."/>
            <person name="Kanno A."/>
            <person name="Yue Z."/>
            <person name="Chen H."/>
            <person name="Li W."/>
            <person name="Chen Y."/>
            <person name="Xu X."/>
            <person name="Zhang Y."/>
            <person name="Luo S."/>
            <person name="Chen H."/>
            <person name="Gao J."/>
            <person name="Mao Z."/>
            <person name="Pires J.C."/>
            <person name="Luo M."/>
            <person name="Kudrna D."/>
            <person name="Wing R.A."/>
            <person name="Meyers B.C."/>
            <person name="Yi K."/>
            <person name="Kong H."/>
            <person name="Lavrijsen P."/>
            <person name="Sunseri F."/>
            <person name="Falavigna A."/>
            <person name="Ye Y."/>
            <person name="Leebens-Mack J.H."/>
            <person name="Chen G."/>
        </authorList>
    </citation>
    <scope>NUCLEOTIDE SEQUENCE [LARGE SCALE GENOMIC DNA]</scope>
    <source>
        <strain evidence="4">cv. DH0086</strain>
    </source>
</reference>
<dbReference type="EMBL" id="CM007381">
    <property type="protein sequence ID" value="ONK80836.1"/>
    <property type="molecule type" value="Genomic_DNA"/>
</dbReference>
<dbReference type="PANTHER" id="PTHR13650">
    <property type="entry name" value="SPATACSIN"/>
    <property type="match status" value="1"/>
</dbReference>
<name>A0A5P1FR98_ASPOF</name>
<dbReference type="OMA" id="TENINMM"/>
<dbReference type="InterPro" id="IPR028107">
    <property type="entry name" value="Spatacsin_C_dom"/>
</dbReference>
<feature type="region of interest" description="Disordered" evidence="1">
    <location>
        <begin position="314"/>
        <end position="380"/>
    </location>
</feature>
<sequence>MRLSEASAHLASFSARIKEEPFLHMNVARNGSVKTSWISSTAVKAAEAMLSTCSSPYEKRCLLQILAAADFGDAGAASAYFHRLCWKISLAEPSLRKDEDAYLGNEVLHDASLLAALEMNGRWEHARSWARQLEISGASWKDAVHHVTEAQAEAMVVEWKEYLWDVREERAALWGHCQTLFLRYSFPPLKAGLFFLRHAEAIEKEIPARELHEMLLLSLQWLSGSMTKSPPVYPLHLLREIETRVWLLAVESEVQSKPEGDLILSNSIHNIVTGTSASIIEQTANVIAKMDAHINTMRLRASERNAMRENNLPHSRHLQFGDSHSSVTTASSTRTKRRSKTYLQIRRPTETIENSNDSDDNLNSPNNILSSGEVSKNTQITEENMQIEASVSGWEEKVRPAEVERAILSLLEFGQITAAKQLQLKLSPSYVPPELVFVDAALKVADLSSPNSSGEINLSELDHEVLSVVQSLPAVSKDHADLLQVLESLAAKCSQGCGRGLCWRIISVVKSAKVLGLTFSEAFEKRPIELLQLLSLKAQESLEEAKLLVQTHVMSAPSIARILAESFLKGLLAAHRGGYMDSQREEGPAPLLWRFSDFLKWAELCPSEPEIGHALMRLVMTGQEIPHACEVELLILSHHFYKSSACLDGVDVLVTLAANRVESYVSEGDFSCLARLITGVSNFHALNFILNILIENGQLDLLLQKYSTADTGSATSEAVRGFRLSVLTSLKLFNPHDLDAFATVYNHFDMKHETASHLEFRSTQFIHQWFSRRYRDRQTEDLLEAMRYIIESAEVYSTIDAGHKTYRACARASLLSLQIRIPDLNYLELTETNARRALVEQSRFQEALIVAEAYDLNQPSEWAPVLWNLMLKPDLIEEFVAEFVTVLPLQPSMLLELARFYRSEVAARGDQSHFSVWLSPGGLPAEWVKHLGRSFRCLLKRTRDLRVRLQLATIATGFGDVVDSCTKVLDKVPESAGPLILRRGHGGAYLPLM</sequence>
<protein>
    <recommendedName>
        <fullName evidence="2">Spatacsin C-terminal domain-containing protein</fullName>
    </recommendedName>
</protein>
<keyword evidence="4" id="KW-1185">Reference proteome</keyword>
<organism evidence="3 4">
    <name type="scientific">Asparagus officinalis</name>
    <name type="common">Garden asparagus</name>
    <dbReference type="NCBI Taxonomy" id="4686"/>
    <lineage>
        <taxon>Eukaryota</taxon>
        <taxon>Viridiplantae</taxon>
        <taxon>Streptophyta</taxon>
        <taxon>Embryophyta</taxon>
        <taxon>Tracheophyta</taxon>
        <taxon>Spermatophyta</taxon>
        <taxon>Magnoliopsida</taxon>
        <taxon>Liliopsida</taxon>
        <taxon>Asparagales</taxon>
        <taxon>Asparagaceae</taxon>
        <taxon>Asparagoideae</taxon>
        <taxon>Asparagus</taxon>
    </lineage>
</organism>
<dbReference type="Pfam" id="PF14649">
    <property type="entry name" value="Spatacsin_C"/>
    <property type="match status" value="1"/>
</dbReference>
<feature type="domain" description="Spatacsin C-terminal" evidence="2">
    <location>
        <begin position="611"/>
        <end position="902"/>
    </location>
</feature>